<reference evidence="2" key="1">
    <citation type="submission" date="2023-05" db="EMBL/GenBank/DDBJ databases">
        <title>Whole genome sequence of Commensalibacter sp.</title>
        <authorList>
            <person name="Charoenyingcharoen P."/>
            <person name="Yukphan P."/>
        </authorList>
    </citation>
    <scope>NUCLEOTIDE SEQUENCE</scope>
    <source>
        <strain evidence="2">TBRC 16381</strain>
    </source>
</reference>
<name>A0ABT6PYS5_9PROT</name>
<accession>A0ABT6PYS5</accession>
<evidence type="ECO:0000313" key="3">
    <source>
        <dbReference type="Proteomes" id="UP001431634"/>
    </source>
</evidence>
<dbReference type="InterPro" id="IPR002625">
    <property type="entry name" value="Smr_dom"/>
</dbReference>
<dbReference type="RefSeq" id="WP_281447179.1">
    <property type="nucleotide sequence ID" value="NZ_JASBAO010000001.1"/>
</dbReference>
<comment type="caution">
    <text evidence="2">The sequence shown here is derived from an EMBL/GenBank/DDBJ whole genome shotgun (WGS) entry which is preliminary data.</text>
</comment>
<dbReference type="Pfam" id="PF01713">
    <property type="entry name" value="Smr"/>
    <property type="match status" value="1"/>
</dbReference>
<dbReference type="PROSITE" id="PS50828">
    <property type="entry name" value="SMR"/>
    <property type="match status" value="1"/>
</dbReference>
<organism evidence="2 3">
    <name type="scientific">Commensalibacter oyaizuii</name>
    <dbReference type="NCBI Taxonomy" id="3043873"/>
    <lineage>
        <taxon>Bacteria</taxon>
        <taxon>Pseudomonadati</taxon>
        <taxon>Pseudomonadota</taxon>
        <taxon>Alphaproteobacteria</taxon>
        <taxon>Acetobacterales</taxon>
        <taxon>Acetobacteraceae</taxon>
    </lineage>
</organism>
<evidence type="ECO:0000259" key="1">
    <source>
        <dbReference type="PROSITE" id="PS50828"/>
    </source>
</evidence>
<evidence type="ECO:0000313" key="2">
    <source>
        <dbReference type="EMBL" id="MDI2090017.1"/>
    </source>
</evidence>
<dbReference type="InterPro" id="IPR036063">
    <property type="entry name" value="Smr_dom_sf"/>
</dbReference>
<dbReference type="EMBL" id="JASBAO010000001">
    <property type="protein sequence ID" value="MDI2090017.1"/>
    <property type="molecule type" value="Genomic_DNA"/>
</dbReference>
<dbReference type="SUPFAM" id="SSF160443">
    <property type="entry name" value="SMR domain-like"/>
    <property type="match status" value="1"/>
</dbReference>
<feature type="domain" description="Smr" evidence="1">
    <location>
        <begin position="117"/>
        <end position="198"/>
    </location>
</feature>
<dbReference type="SMART" id="SM00463">
    <property type="entry name" value="SMR"/>
    <property type="match status" value="1"/>
</dbReference>
<protein>
    <submittedName>
        <fullName evidence="2">Smr/MutS family protein</fullName>
    </submittedName>
</protein>
<keyword evidence="3" id="KW-1185">Reference proteome</keyword>
<sequence length="203" mass="23875">MAKGRKLNQEEQSLWNYFTNGIKSSNREKYSIEKEVKVPFVERPYHKEKLFLNEQRSKQLSVNDAFIQHYKIFKQKQIQHSHVSQNQFITIGTKQSGLDTSTWKKFHKGQMSPEKILDLHGYTAQRAFFILEEFLLRSQRSNIRCVEVITGIGTGYKEGGILKRELPYWLNRPNIQVLILATTYPAQWNGGAVRILLKRNRFK</sequence>
<gene>
    <name evidence="2" type="ORF">QJV27_01255</name>
</gene>
<dbReference type="PANTHER" id="PTHR35562">
    <property type="entry name" value="DNA ENDONUCLEASE SMRA-RELATED"/>
    <property type="match status" value="1"/>
</dbReference>
<dbReference type="Gene3D" id="3.30.1370.110">
    <property type="match status" value="1"/>
</dbReference>
<proteinExistence type="predicted"/>
<dbReference type="PANTHER" id="PTHR35562:SF2">
    <property type="entry name" value="DNA ENDONUCLEASE SMRA-RELATED"/>
    <property type="match status" value="1"/>
</dbReference>
<dbReference type="Proteomes" id="UP001431634">
    <property type="component" value="Unassembled WGS sequence"/>
</dbReference>